<organism evidence="1">
    <name type="scientific">Anguilla anguilla</name>
    <name type="common">European freshwater eel</name>
    <name type="synonym">Muraena anguilla</name>
    <dbReference type="NCBI Taxonomy" id="7936"/>
    <lineage>
        <taxon>Eukaryota</taxon>
        <taxon>Metazoa</taxon>
        <taxon>Chordata</taxon>
        <taxon>Craniata</taxon>
        <taxon>Vertebrata</taxon>
        <taxon>Euteleostomi</taxon>
        <taxon>Actinopterygii</taxon>
        <taxon>Neopterygii</taxon>
        <taxon>Teleostei</taxon>
        <taxon>Anguilliformes</taxon>
        <taxon>Anguillidae</taxon>
        <taxon>Anguilla</taxon>
    </lineage>
</organism>
<dbReference type="InterPro" id="IPR043136">
    <property type="entry name" value="B30.2/SPRY_sf"/>
</dbReference>
<evidence type="ECO:0000313" key="1">
    <source>
        <dbReference type="EMBL" id="JAH25630.1"/>
    </source>
</evidence>
<proteinExistence type="predicted"/>
<sequence length="35" mass="3935">MTRLFLHRFPTTLTRPLYPAFWVGPGTSVKLCGLG</sequence>
<name>A0A0E9RAV7_ANGAN</name>
<reference evidence="1" key="1">
    <citation type="submission" date="2014-11" db="EMBL/GenBank/DDBJ databases">
        <authorList>
            <person name="Amaro Gonzalez C."/>
        </authorList>
    </citation>
    <scope>NUCLEOTIDE SEQUENCE</scope>
</reference>
<dbReference type="Gene3D" id="2.60.120.920">
    <property type="match status" value="1"/>
</dbReference>
<dbReference type="EMBL" id="GBXM01082947">
    <property type="protein sequence ID" value="JAH25630.1"/>
    <property type="molecule type" value="Transcribed_RNA"/>
</dbReference>
<protein>
    <submittedName>
        <fullName evidence="1">Uncharacterized protein</fullName>
    </submittedName>
</protein>
<reference evidence="1" key="2">
    <citation type="journal article" date="2015" name="Fish Shellfish Immunol.">
        <title>Early steps in the European eel (Anguilla anguilla)-Vibrio vulnificus interaction in the gills: Role of the RtxA13 toxin.</title>
        <authorList>
            <person name="Callol A."/>
            <person name="Pajuelo D."/>
            <person name="Ebbesson L."/>
            <person name="Teles M."/>
            <person name="MacKenzie S."/>
            <person name="Amaro C."/>
        </authorList>
    </citation>
    <scope>NUCLEOTIDE SEQUENCE</scope>
</reference>
<accession>A0A0E9RAV7</accession>
<dbReference type="AlphaFoldDB" id="A0A0E9RAV7"/>